<protein>
    <submittedName>
        <fullName evidence="1">Iron ABC transporter permease</fullName>
    </submittedName>
</protein>
<dbReference type="Proteomes" id="UP001059663">
    <property type="component" value="Chromosome"/>
</dbReference>
<evidence type="ECO:0000313" key="1">
    <source>
        <dbReference type="EMBL" id="UUZ46494.1"/>
    </source>
</evidence>
<accession>A0AC61U8Y0</accession>
<name>A0AC61U8Y0_9MICO</name>
<organism evidence="1 2">
    <name type="scientific">Janibacter limosus</name>
    <dbReference type="NCBI Taxonomy" id="53458"/>
    <lineage>
        <taxon>Bacteria</taxon>
        <taxon>Bacillati</taxon>
        <taxon>Actinomycetota</taxon>
        <taxon>Actinomycetes</taxon>
        <taxon>Micrococcales</taxon>
        <taxon>Intrasporangiaceae</taxon>
        <taxon>Janibacter</taxon>
    </lineage>
</organism>
<gene>
    <name evidence="1" type="ORF">LP422_02055</name>
</gene>
<proteinExistence type="predicted"/>
<evidence type="ECO:0000313" key="2">
    <source>
        <dbReference type="Proteomes" id="UP001059663"/>
    </source>
</evidence>
<dbReference type="EMBL" id="CP087977">
    <property type="protein sequence ID" value="UUZ46494.1"/>
    <property type="molecule type" value="Genomic_DNA"/>
</dbReference>
<sequence>MRPREIPLSVVTGLVGAPVFLLLLGRRHYTYSGGEG</sequence>
<reference evidence="1" key="1">
    <citation type="submission" date="2021-11" db="EMBL/GenBank/DDBJ databases">
        <title>Study of the species diversity of bacterial strains isolated from a unique natural object - Shulgan-Tash cave (Bashkiria).</title>
        <authorList>
            <person name="Sazanova A.L."/>
            <person name="Chirak E.R."/>
            <person name="Safronova V.I."/>
        </authorList>
    </citation>
    <scope>NUCLEOTIDE SEQUENCE</scope>
    <source>
        <strain evidence="1">P1</strain>
    </source>
</reference>